<gene>
    <name evidence="6" type="ORF">AUC69_10825</name>
</gene>
<comment type="caution">
    <text evidence="6">The sequence shown here is derived from an EMBL/GenBank/DDBJ whole genome shotgun (WGS) entry which is preliminary data.</text>
</comment>
<dbReference type="InterPro" id="IPR050595">
    <property type="entry name" value="Bact_response_regulator"/>
</dbReference>
<dbReference type="Proteomes" id="UP000094472">
    <property type="component" value="Unassembled WGS sequence"/>
</dbReference>
<dbReference type="OrthoDB" id="9786548at2"/>
<dbReference type="GO" id="GO:0000160">
    <property type="term" value="P:phosphorelay signal transduction system"/>
    <property type="evidence" value="ECO:0007669"/>
    <property type="project" value="InterPro"/>
</dbReference>
<dbReference type="STRING" id="1774969.AUC69_10825"/>
<dbReference type="SUPFAM" id="SSF52172">
    <property type="entry name" value="CheY-like"/>
    <property type="match status" value="1"/>
</dbReference>
<dbReference type="InterPro" id="IPR001789">
    <property type="entry name" value="Sig_transdc_resp-reg_receiver"/>
</dbReference>
<evidence type="ECO:0000256" key="3">
    <source>
        <dbReference type="ARBA" id="ARBA00023163"/>
    </source>
</evidence>
<dbReference type="RefSeq" id="WP_069441696.1">
    <property type="nucleotide sequence ID" value="NZ_LPWF01000025.1"/>
</dbReference>
<feature type="modified residue" description="4-aspartylphosphate" evidence="4">
    <location>
        <position position="57"/>
    </location>
</feature>
<dbReference type="Gene3D" id="3.40.50.2300">
    <property type="match status" value="1"/>
</dbReference>
<accession>A0A1E3VVR8</accession>
<dbReference type="EMBL" id="LPWF01000025">
    <property type="protein sequence ID" value="ODR97602.1"/>
    <property type="molecule type" value="Genomic_DNA"/>
</dbReference>
<evidence type="ECO:0000256" key="1">
    <source>
        <dbReference type="ARBA" id="ARBA00022553"/>
    </source>
</evidence>
<dbReference type="PROSITE" id="PS50110">
    <property type="entry name" value="RESPONSE_REGULATORY"/>
    <property type="match status" value="1"/>
</dbReference>
<dbReference type="InterPro" id="IPR011006">
    <property type="entry name" value="CheY-like_superfamily"/>
</dbReference>
<keyword evidence="3" id="KW-0804">Transcription</keyword>
<dbReference type="CDD" id="cd17552">
    <property type="entry name" value="REC_RR468-like"/>
    <property type="match status" value="1"/>
</dbReference>
<keyword evidence="1 4" id="KW-0597">Phosphoprotein</keyword>
<organism evidence="6 7">
    <name type="scientific">Methyloceanibacter superfactus</name>
    <dbReference type="NCBI Taxonomy" id="1774969"/>
    <lineage>
        <taxon>Bacteria</taxon>
        <taxon>Pseudomonadati</taxon>
        <taxon>Pseudomonadota</taxon>
        <taxon>Alphaproteobacteria</taxon>
        <taxon>Hyphomicrobiales</taxon>
        <taxon>Hyphomicrobiaceae</taxon>
        <taxon>Methyloceanibacter</taxon>
    </lineage>
</organism>
<reference evidence="6 7" key="1">
    <citation type="journal article" date="2016" name="Environ. Microbiol.">
        <title>New Methyloceanibacter diversity from North Sea sediments includes methanotroph containing solely the soluble methane monooxygenase.</title>
        <authorList>
            <person name="Vekeman B."/>
            <person name="Kerckhof F.M."/>
            <person name="Cremers G."/>
            <person name="de Vos P."/>
            <person name="Vandamme P."/>
            <person name="Boon N."/>
            <person name="Op den Camp H.J."/>
            <person name="Heylen K."/>
        </authorList>
    </citation>
    <scope>NUCLEOTIDE SEQUENCE [LARGE SCALE GENOMIC DNA]</scope>
    <source>
        <strain evidence="6 7">R-67175</strain>
    </source>
</reference>
<evidence type="ECO:0000256" key="4">
    <source>
        <dbReference type="PROSITE-ProRule" id="PRU00169"/>
    </source>
</evidence>
<dbReference type="SMART" id="SM00448">
    <property type="entry name" value="REC"/>
    <property type="match status" value="1"/>
</dbReference>
<protein>
    <recommendedName>
        <fullName evidence="5">Response regulatory domain-containing protein</fullName>
    </recommendedName>
</protein>
<dbReference type="PANTHER" id="PTHR44591:SF3">
    <property type="entry name" value="RESPONSE REGULATORY DOMAIN-CONTAINING PROTEIN"/>
    <property type="match status" value="1"/>
</dbReference>
<evidence type="ECO:0000259" key="5">
    <source>
        <dbReference type="PROSITE" id="PS50110"/>
    </source>
</evidence>
<dbReference type="Pfam" id="PF00072">
    <property type="entry name" value="Response_reg"/>
    <property type="match status" value="1"/>
</dbReference>
<feature type="domain" description="Response regulatory" evidence="5">
    <location>
        <begin position="7"/>
        <end position="124"/>
    </location>
</feature>
<keyword evidence="2" id="KW-0805">Transcription regulation</keyword>
<dbReference type="AlphaFoldDB" id="A0A1E3VVR8"/>
<name>A0A1E3VVR8_9HYPH</name>
<keyword evidence="7" id="KW-1185">Reference proteome</keyword>
<dbReference type="PANTHER" id="PTHR44591">
    <property type="entry name" value="STRESS RESPONSE REGULATOR PROTEIN 1"/>
    <property type="match status" value="1"/>
</dbReference>
<proteinExistence type="predicted"/>
<sequence>MTSPLQRICYIEDEPDIRSIAEFALTELGGFAVELYESGQQAIDKAPGFRPDLILLDVMMPGMDGIETFERLKEIPETEETPVIFMTAKAMQDEVKRYLSLGASAVIPKPFDPLNLPDQLREIWDRQ</sequence>
<evidence type="ECO:0000256" key="2">
    <source>
        <dbReference type="ARBA" id="ARBA00023015"/>
    </source>
</evidence>
<evidence type="ECO:0000313" key="6">
    <source>
        <dbReference type="EMBL" id="ODR97602.1"/>
    </source>
</evidence>
<evidence type="ECO:0000313" key="7">
    <source>
        <dbReference type="Proteomes" id="UP000094472"/>
    </source>
</evidence>